<dbReference type="GO" id="GO:0051213">
    <property type="term" value="F:dioxygenase activity"/>
    <property type="evidence" value="ECO:0007669"/>
    <property type="project" value="UniProtKB-KW"/>
</dbReference>
<dbReference type="SUPFAM" id="SSF54593">
    <property type="entry name" value="Glyoxalase/Bleomycin resistance protein/Dihydroxybiphenyl dioxygenase"/>
    <property type="match status" value="1"/>
</dbReference>
<evidence type="ECO:0000259" key="1">
    <source>
        <dbReference type="PROSITE" id="PS51819"/>
    </source>
</evidence>
<feature type="domain" description="VOC" evidence="1">
    <location>
        <begin position="2"/>
        <end position="116"/>
    </location>
</feature>
<dbReference type="InterPro" id="IPR037523">
    <property type="entry name" value="VOC_core"/>
</dbReference>
<dbReference type="InterPro" id="IPR004360">
    <property type="entry name" value="Glyas_Fos-R_dOase_dom"/>
</dbReference>
<sequence length="221" mass="24376">MQIKTITLQSADIAATVVFYQDVLGIPVQEYENDRLSLQIGSTLVQFNAAATGRPVYHLAFDIPHNQLEAAYEWLRQKTEVLPVAPGTVFSEFERWNARSIYCYDNNGNILELICRLDLDNAADASFDAGALLHVSEVGIVCSDVPQYVQVLQQQYDLPVYAKQPPADNFTVLGDEEGLFVLVSEGRHWFPTTIAAAAFPLEITFDQGDGAIATLRPGIPA</sequence>
<keyword evidence="2" id="KW-0560">Oxidoreductase</keyword>
<dbReference type="EMBL" id="PYGD01000010">
    <property type="protein sequence ID" value="PSK89764.1"/>
    <property type="molecule type" value="Genomic_DNA"/>
</dbReference>
<dbReference type="RefSeq" id="WP_106524574.1">
    <property type="nucleotide sequence ID" value="NZ_PYGD01000010.1"/>
</dbReference>
<name>A0A2P8CXR0_9BACT</name>
<proteinExistence type="predicted"/>
<dbReference type="Pfam" id="PF00903">
    <property type="entry name" value="Glyoxalase"/>
    <property type="match status" value="1"/>
</dbReference>
<evidence type="ECO:0000313" key="2">
    <source>
        <dbReference type="EMBL" id="PSK89764.1"/>
    </source>
</evidence>
<dbReference type="AlphaFoldDB" id="A0A2P8CXR0"/>
<keyword evidence="3" id="KW-1185">Reference proteome</keyword>
<organism evidence="2 3">
    <name type="scientific">Taibaiella chishuiensis</name>
    <dbReference type="NCBI Taxonomy" id="1434707"/>
    <lineage>
        <taxon>Bacteria</taxon>
        <taxon>Pseudomonadati</taxon>
        <taxon>Bacteroidota</taxon>
        <taxon>Chitinophagia</taxon>
        <taxon>Chitinophagales</taxon>
        <taxon>Chitinophagaceae</taxon>
        <taxon>Taibaiella</taxon>
    </lineage>
</organism>
<gene>
    <name evidence="2" type="ORF">B0I18_11063</name>
</gene>
<dbReference type="OrthoDB" id="2703022at2"/>
<dbReference type="InterPro" id="IPR029068">
    <property type="entry name" value="Glyas_Bleomycin-R_OHBP_Dase"/>
</dbReference>
<reference evidence="2 3" key="1">
    <citation type="submission" date="2018-03" db="EMBL/GenBank/DDBJ databases">
        <title>Genomic Encyclopedia of Type Strains, Phase III (KMG-III): the genomes of soil and plant-associated and newly described type strains.</title>
        <authorList>
            <person name="Whitman W."/>
        </authorList>
    </citation>
    <scope>NUCLEOTIDE SEQUENCE [LARGE SCALE GENOMIC DNA]</scope>
    <source>
        <strain evidence="2 3">CGMCC 1.12700</strain>
    </source>
</reference>
<dbReference type="CDD" id="cd06587">
    <property type="entry name" value="VOC"/>
    <property type="match status" value="1"/>
</dbReference>
<protein>
    <submittedName>
        <fullName evidence="2">Catechol-2,3-dioxygenase</fullName>
    </submittedName>
</protein>
<comment type="caution">
    <text evidence="2">The sequence shown here is derived from an EMBL/GenBank/DDBJ whole genome shotgun (WGS) entry which is preliminary data.</text>
</comment>
<dbReference type="PROSITE" id="PS51819">
    <property type="entry name" value="VOC"/>
    <property type="match status" value="1"/>
</dbReference>
<evidence type="ECO:0000313" key="3">
    <source>
        <dbReference type="Proteomes" id="UP000240572"/>
    </source>
</evidence>
<accession>A0A2P8CXR0</accession>
<dbReference type="Proteomes" id="UP000240572">
    <property type="component" value="Unassembled WGS sequence"/>
</dbReference>
<dbReference type="Gene3D" id="3.10.180.10">
    <property type="entry name" value="2,3-Dihydroxybiphenyl 1,2-Dioxygenase, domain 1"/>
    <property type="match status" value="1"/>
</dbReference>
<keyword evidence="2" id="KW-0223">Dioxygenase</keyword>